<gene>
    <name evidence="4" type="ORF">SAMN05216174_104380</name>
</gene>
<dbReference type="AlphaFoldDB" id="A0A1G6PPQ3"/>
<feature type="transmembrane region" description="Helical" evidence="2">
    <location>
        <begin position="322"/>
        <end position="345"/>
    </location>
</feature>
<keyword evidence="2" id="KW-0812">Transmembrane</keyword>
<sequence>MRRRVTTFAAGLTLVIGGATACLLATSATATAASPIVVGDCSTTVKGAPGTPISLSSSAVLDPVLTVVKAVPLLGGTLSGGVRGAVSAMPAIPLGFVPSANSTISGAAVADAAAPRIKNAISGVALIGPVLNSVVTDVHGALAKTCGIAVTVVNTAVAPVQEAAAAVEQGAAALPLPGGGGDNTPDTPNTPGTPAPGQQPGANPGGGTEAPAPGANAVVRPDSPAAQALPKSSNPVVGGGLPAGGDLSLHRSDLSLGRAPLTDYSAIPFAQAGLFSPAEGLRYDGATSSYTPQFGILGGRDANGVLAAGHAEALDPVRGGKIALPVLLAVLALSGVAAGLVRTWVLRRTAA</sequence>
<reference evidence="5" key="1">
    <citation type="submission" date="2016-10" db="EMBL/GenBank/DDBJ databases">
        <authorList>
            <person name="Varghese N."/>
            <person name="Submissions S."/>
        </authorList>
    </citation>
    <scope>NUCLEOTIDE SEQUENCE [LARGE SCALE GENOMIC DNA]</scope>
    <source>
        <strain evidence="5">IBRC-M 10403</strain>
    </source>
</reference>
<dbReference type="RefSeq" id="WP_091450010.1">
    <property type="nucleotide sequence ID" value="NZ_FMZZ01000004.1"/>
</dbReference>
<accession>A0A1G6PPQ3</accession>
<keyword evidence="2" id="KW-0472">Membrane</keyword>
<evidence type="ECO:0000256" key="3">
    <source>
        <dbReference type="SAM" id="SignalP"/>
    </source>
</evidence>
<dbReference type="EMBL" id="FMZZ01000004">
    <property type="protein sequence ID" value="SDC81357.1"/>
    <property type="molecule type" value="Genomic_DNA"/>
</dbReference>
<feature type="signal peptide" evidence="3">
    <location>
        <begin position="1"/>
        <end position="32"/>
    </location>
</feature>
<organism evidence="4 5">
    <name type="scientific">Actinokineospora iranica</name>
    <dbReference type="NCBI Taxonomy" id="1271860"/>
    <lineage>
        <taxon>Bacteria</taxon>
        <taxon>Bacillati</taxon>
        <taxon>Actinomycetota</taxon>
        <taxon>Actinomycetes</taxon>
        <taxon>Pseudonocardiales</taxon>
        <taxon>Pseudonocardiaceae</taxon>
        <taxon>Actinokineospora</taxon>
    </lineage>
</organism>
<keyword evidence="5" id="KW-1185">Reference proteome</keyword>
<keyword evidence="2" id="KW-1133">Transmembrane helix</keyword>
<dbReference type="PROSITE" id="PS51257">
    <property type="entry name" value="PROKAR_LIPOPROTEIN"/>
    <property type="match status" value="1"/>
</dbReference>
<dbReference type="OrthoDB" id="3691936at2"/>
<protein>
    <submittedName>
        <fullName evidence="4">Uncharacterized protein</fullName>
    </submittedName>
</protein>
<keyword evidence="3" id="KW-0732">Signal</keyword>
<feature type="compositionally biased region" description="Low complexity" evidence="1">
    <location>
        <begin position="183"/>
        <end position="202"/>
    </location>
</feature>
<dbReference type="STRING" id="1271860.SAMN05216174_104380"/>
<proteinExistence type="predicted"/>
<evidence type="ECO:0000256" key="1">
    <source>
        <dbReference type="SAM" id="MobiDB-lite"/>
    </source>
</evidence>
<feature type="chain" id="PRO_5011740974" evidence="3">
    <location>
        <begin position="33"/>
        <end position="351"/>
    </location>
</feature>
<feature type="region of interest" description="Disordered" evidence="1">
    <location>
        <begin position="174"/>
        <end position="239"/>
    </location>
</feature>
<evidence type="ECO:0000256" key="2">
    <source>
        <dbReference type="SAM" id="Phobius"/>
    </source>
</evidence>
<evidence type="ECO:0000313" key="5">
    <source>
        <dbReference type="Proteomes" id="UP000199501"/>
    </source>
</evidence>
<dbReference type="Proteomes" id="UP000199501">
    <property type="component" value="Unassembled WGS sequence"/>
</dbReference>
<evidence type="ECO:0000313" key="4">
    <source>
        <dbReference type="EMBL" id="SDC81357.1"/>
    </source>
</evidence>
<name>A0A1G6PPQ3_9PSEU</name>